<reference evidence="3" key="1">
    <citation type="submission" date="2022-08" db="UniProtKB">
        <authorList>
            <consortium name="EnsemblMetazoa"/>
        </authorList>
    </citation>
    <scope>IDENTIFICATION</scope>
    <source>
        <strain evidence="3">EBRO</strain>
    </source>
</reference>
<evidence type="ECO:0000256" key="2">
    <source>
        <dbReference type="SAM" id="Phobius"/>
    </source>
</evidence>
<evidence type="ECO:0000313" key="3">
    <source>
        <dbReference type="EnsemblMetazoa" id="AATE018590-PA.1"/>
    </source>
</evidence>
<dbReference type="AlphaFoldDB" id="A0A182JI92"/>
<accession>A0A182JI92</accession>
<keyword evidence="2" id="KW-0472">Membrane</keyword>
<feature type="region of interest" description="Disordered" evidence="1">
    <location>
        <begin position="179"/>
        <end position="260"/>
    </location>
</feature>
<feature type="compositionally biased region" description="Acidic residues" evidence="1">
    <location>
        <begin position="75"/>
        <end position="99"/>
    </location>
</feature>
<organism evidence="3">
    <name type="scientific">Anopheles atroparvus</name>
    <name type="common">European mosquito</name>
    <dbReference type="NCBI Taxonomy" id="41427"/>
    <lineage>
        <taxon>Eukaryota</taxon>
        <taxon>Metazoa</taxon>
        <taxon>Ecdysozoa</taxon>
        <taxon>Arthropoda</taxon>
        <taxon>Hexapoda</taxon>
        <taxon>Insecta</taxon>
        <taxon>Pterygota</taxon>
        <taxon>Neoptera</taxon>
        <taxon>Endopterygota</taxon>
        <taxon>Diptera</taxon>
        <taxon>Nematocera</taxon>
        <taxon>Culicoidea</taxon>
        <taxon>Culicidae</taxon>
        <taxon>Anophelinae</taxon>
        <taxon>Anopheles</taxon>
    </lineage>
</organism>
<feature type="region of interest" description="Disordered" evidence="1">
    <location>
        <begin position="72"/>
        <end position="113"/>
    </location>
</feature>
<sequence>MERRLVERLEMRPPRSSSFSRCHALRTACSFAWCISRWRSFADVVPYLRLMIAFVVWIFTSWWWADAFAGRPPEEADDADDEEEEDEDEDDAEADEDGDRGEPGPPPPPPEVESWKVVLTWPWRRFSCWRSSLARHESSFTKKNASWSELCTTKIGLAAGTLDTIAYPSGSGLRDTMMPCPNGGSEPDPKRNGPMASGSDLRLAPKSGSCSRPRRDRTLRSSRCAMKPDPMLMPEPPRSSYWRRSTFGAATAPSSQSCWR</sequence>
<name>A0A182JI92_ANOAO</name>
<keyword evidence="2" id="KW-1133">Transmembrane helix</keyword>
<evidence type="ECO:0000256" key="1">
    <source>
        <dbReference type="SAM" id="MobiDB-lite"/>
    </source>
</evidence>
<protein>
    <submittedName>
        <fullName evidence="3">Uncharacterized protein</fullName>
    </submittedName>
</protein>
<feature type="transmembrane region" description="Helical" evidence="2">
    <location>
        <begin position="47"/>
        <end position="65"/>
    </location>
</feature>
<dbReference type="EnsemblMetazoa" id="AATE018590-RA">
    <property type="protein sequence ID" value="AATE018590-PA.1"/>
    <property type="gene ID" value="AATE018590"/>
</dbReference>
<dbReference type="VEuPathDB" id="VectorBase:AATE018590"/>
<keyword evidence="2" id="KW-0812">Transmembrane</keyword>
<proteinExistence type="predicted"/>